<dbReference type="GO" id="GO:0004396">
    <property type="term" value="F:hexokinase activity"/>
    <property type="evidence" value="ECO:0007669"/>
    <property type="project" value="TreeGrafter"/>
</dbReference>
<sequence>MVDSAASPPRLGIDIGGTKIQFVLLRDGELVAERRVNTPKGLADITQVLVDGLTHFRAYFGSLQFIGICAPGSAHPDTNLWRNANILALNGHDLAAHFANALEQEVIIENDANCFALSCAHHERQRGAEMVYALTVGTGLGGGLVHDGRLITGAGGLAAEAGHVPLSLLPDLTADWPECYCGQHGCTEQLLSGTGLSQFHLRQTDQHKTAIEIVSAAAANDNAAQASLDQFKRSFAKYLATIIQLVDPHRIVIGGGMAAQTALWQDIFAQVEPLCFSKEIKTTFEIVTDSALQAARGAAYLAPISSYTEQAEIYA</sequence>
<keyword evidence="1" id="KW-0614">Plasmid</keyword>
<dbReference type="RefSeq" id="WP_162889376.1">
    <property type="nucleotide sequence ID" value="NZ_CP021332.1"/>
</dbReference>
<keyword evidence="2" id="KW-1185">Reference proteome</keyword>
<dbReference type="InterPro" id="IPR043129">
    <property type="entry name" value="ATPase_NBD"/>
</dbReference>
<accession>A0A2R4MJI3</accession>
<proteinExistence type="predicted"/>
<name>A0A2R4MJI3_9HYPH</name>
<evidence type="ECO:0000313" key="1">
    <source>
        <dbReference type="EMBL" id="AVX06157.1"/>
    </source>
</evidence>
<gene>
    <name evidence="1" type="ORF">MXMO3_03654</name>
</gene>
<dbReference type="SUPFAM" id="SSF53067">
    <property type="entry name" value="Actin-like ATPase domain"/>
    <property type="match status" value="1"/>
</dbReference>
<dbReference type="PROSITE" id="PS01125">
    <property type="entry name" value="ROK"/>
    <property type="match status" value="1"/>
</dbReference>
<dbReference type="STRING" id="1122213.GCA_000423365_03428"/>
<dbReference type="PANTHER" id="PTHR18964">
    <property type="entry name" value="ROK (REPRESSOR, ORF, KINASE) FAMILY"/>
    <property type="match status" value="1"/>
</dbReference>
<dbReference type="AlphaFoldDB" id="A0A2R4MJI3"/>
<dbReference type="PANTHER" id="PTHR18964:SF174">
    <property type="entry name" value="D-ALLOSE KINASE-RELATED"/>
    <property type="match status" value="1"/>
</dbReference>
<protein>
    <submittedName>
        <fullName evidence="1">Glucokinase</fullName>
    </submittedName>
</protein>
<dbReference type="InterPro" id="IPR000600">
    <property type="entry name" value="ROK"/>
</dbReference>
<dbReference type="InterPro" id="IPR049874">
    <property type="entry name" value="ROK_cs"/>
</dbReference>
<organism evidence="1 2">
    <name type="scientific">Maritalea myrionectae</name>
    <dbReference type="NCBI Taxonomy" id="454601"/>
    <lineage>
        <taxon>Bacteria</taxon>
        <taxon>Pseudomonadati</taxon>
        <taxon>Pseudomonadota</taxon>
        <taxon>Alphaproteobacteria</taxon>
        <taxon>Hyphomicrobiales</taxon>
        <taxon>Devosiaceae</taxon>
        <taxon>Maritalea</taxon>
    </lineage>
</organism>
<dbReference type="Pfam" id="PF00480">
    <property type="entry name" value="ROK"/>
    <property type="match status" value="1"/>
</dbReference>
<keyword evidence="1" id="KW-0808">Transferase</keyword>
<dbReference type="Gene3D" id="3.30.420.40">
    <property type="match status" value="2"/>
</dbReference>
<dbReference type="EMBL" id="CP021332">
    <property type="protein sequence ID" value="AVX06157.1"/>
    <property type="molecule type" value="Genomic_DNA"/>
</dbReference>
<reference evidence="1 2" key="1">
    <citation type="submission" date="2017-05" db="EMBL/GenBank/DDBJ databases">
        <title>Genome Analysis of Maritalea myrionectae HL2708#5.</title>
        <authorList>
            <consortium name="Cotde Inc.-PKNU"/>
            <person name="Jang D."/>
            <person name="Oh H.-M."/>
        </authorList>
    </citation>
    <scope>NUCLEOTIDE SEQUENCE [LARGE SCALE GENOMIC DNA]</scope>
    <source>
        <strain evidence="1 2">HL2708#5</strain>
        <plasmid evidence="2">phl2708y3</plasmid>
    </source>
</reference>
<keyword evidence="1" id="KW-0418">Kinase</keyword>
<dbReference type="Proteomes" id="UP000258927">
    <property type="component" value="Plasmid pHL2708Y3"/>
</dbReference>
<geneLocation type="plasmid" evidence="2">
    <name>phl2708y3</name>
</geneLocation>
<evidence type="ECO:0000313" key="2">
    <source>
        <dbReference type="Proteomes" id="UP000258927"/>
    </source>
</evidence>
<dbReference type="KEGG" id="mmyr:MXMO3_03654"/>